<accession>A0A412Q9B4</accession>
<dbReference type="Proteomes" id="UP000283833">
    <property type="component" value="Unassembled WGS sequence"/>
</dbReference>
<evidence type="ECO:0000313" key="1">
    <source>
        <dbReference type="EMBL" id="RGT87045.1"/>
    </source>
</evidence>
<comment type="caution">
    <text evidence="1">The sequence shown here is derived from an EMBL/GenBank/DDBJ whole genome shotgun (WGS) entry which is preliminary data.</text>
</comment>
<feature type="non-terminal residue" evidence="1">
    <location>
        <position position="92"/>
    </location>
</feature>
<name>A0A412Q9B4_PHOVU</name>
<gene>
    <name evidence="1" type="ORF">DWX04_20410</name>
</gene>
<evidence type="ECO:0000313" key="2">
    <source>
        <dbReference type="Proteomes" id="UP000283833"/>
    </source>
</evidence>
<organism evidence="1 2">
    <name type="scientific">Phocaeicola vulgatus</name>
    <name type="common">Bacteroides vulgatus</name>
    <dbReference type="NCBI Taxonomy" id="821"/>
    <lineage>
        <taxon>Bacteria</taxon>
        <taxon>Pseudomonadati</taxon>
        <taxon>Bacteroidota</taxon>
        <taxon>Bacteroidia</taxon>
        <taxon>Bacteroidales</taxon>
        <taxon>Bacteroidaceae</taxon>
        <taxon>Phocaeicola</taxon>
    </lineage>
</organism>
<dbReference type="AlphaFoldDB" id="A0A412Q9B4"/>
<dbReference type="RefSeq" id="WP_147343175.1">
    <property type="nucleotide sequence ID" value="NZ_QRXI01000040.1"/>
</dbReference>
<proteinExistence type="predicted"/>
<reference evidence="1 2" key="1">
    <citation type="submission" date="2018-08" db="EMBL/GenBank/DDBJ databases">
        <title>A genome reference for cultivated species of the human gut microbiota.</title>
        <authorList>
            <person name="Zou Y."/>
            <person name="Xue W."/>
            <person name="Luo G."/>
        </authorList>
    </citation>
    <scope>NUCLEOTIDE SEQUENCE [LARGE SCALE GENOMIC DNA]</scope>
    <source>
        <strain evidence="1 2">AF18-14</strain>
    </source>
</reference>
<sequence length="92" mass="10220">MSDSVDILKKLALQVRNASTEGENTAERIGRIFIGILENMDNSDIEKLTKYFLRKDKEDSTNFLLSLLGGVLIKNYAKFGDFITGVQGGYIG</sequence>
<dbReference type="EMBL" id="QRXI01000040">
    <property type="protein sequence ID" value="RGT87045.1"/>
    <property type="molecule type" value="Genomic_DNA"/>
</dbReference>
<protein>
    <submittedName>
        <fullName evidence="1">Uncharacterized protein</fullName>
    </submittedName>
</protein>